<dbReference type="InterPro" id="IPR022512">
    <property type="entry name" value="CHP03792"/>
</dbReference>
<name>A0A0C1YLS0_9CYAN</name>
<comment type="caution">
    <text evidence="1">The sequence shown here is derived from an EMBL/GenBank/DDBJ whole genome shotgun (WGS) entry which is preliminary data.</text>
</comment>
<reference evidence="1" key="2">
    <citation type="journal article" date="2015" name="Genome Announc.">
        <title>Draft Genome Sequence of Filamentous Marine Cyanobacterium Lyngbya confervoides Strain BDU141951.</title>
        <authorList>
            <person name="Chandrababunaidu M.M."/>
            <person name="Sen D."/>
            <person name="Tripathy S."/>
        </authorList>
    </citation>
    <scope>NUCLEOTIDE SEQUENCE</scope>
    <source>
        <strain evidence="1">BDU141951</strain>
    </source>
</reference>
<dbReference type="SUPFAM" id="SSF54909">
    <property type="entry name" value="Dimeric alpha+beta barrel"/>
    <property type="match status" value="1"/>
</dbReference>
<evidence type="ECO:0000313" key="1">
    <source>
        <dbReference type="EMBL" id="NEV67230.1"/>
    </source>
</evidence>
<protein>
    <submittedName>
        <fullName evidence="1">TIGR03792 family protein</fullName>
    </submittedName>
</protein>
<reference evidence="1" key="1">
    <citation type="submission" date="2014-11" db="EMBL/GenBank/DDBJ databases">
        <authorList>
            <person name="Malar M.C."/>
            <person name="Sen D."/>
            <person name="Tripathy S."/>
        </authorList>
    </citation>
    <scope>NUCLEOTIDE SEQUENCE</scope>
    <source>
        <strain evidence="1">BDU141951</strain>
    </source>
</reference>
<accession>A0A0C1YLS0</accession>
<dbReference type="Gene3D" id="3.30.70.100">
    <property type="match status" value="1"/>
</dbReference>
<dbReference type="InterPro" id="IPR007138">
    <property type="entry name" value="ABM_dom"/>
</dbReference>
<dbReference type="NCBIfam" id="TIGR03792">
    <property type="entry name" value="TIGR03792 family protein"/>
    <property type="match status" value="1"/>
</dbReference>
<dbReference type="Pfam" id="PF03992">
    <property type="entry name" value="ABM"/>
    <property type="match status" value="1"/>
</dbReference>
<proteinExistence type="predicted"/>
<gene>
    <name evidence="1" type="ORF">QQ91_008870</name>
</gene>
<organism evidence="1">
    <name type="scientific">Lyngbya confervoides BDU141951</name>
    <dbReference type="NCBI Taxonomy" id="1574623"/>
    <lineage>
        <taxon>Bacteria</taxon>
        <taxon>Bacillati</taxon>
        <taxon>Cyanobacteriota</taxon>
        <taxon>Cyanophyceae</taxon>
        <taxon>Oscillatoriophycideae</taxon>
        <taxon>Oscillatoriales</taxon>
        <taxon>Microcoleaceae</taxon>
        <taxon>Lyngbya</taxon>
    </lineage>
</organism>
<sequence>MVIEWLEIRVPAENREAYIRIDDEIWTPALQQYDGFVAKETWIAPDDPELVIFMIRWETREQWKAIPEDELTAITERFDQALNFDYTMAASKEYQVRRFPVSRESAR</sequence>
<dbReference type="EMBL" id="JTHE02000003">
    <property type="protein sequence ID" value="NEV67230.1"/>
    <property type="molecule type" value="Genomic_DNA"/>
</dbReference>
<dbReference type="AlphaFoldDB" id="A0A0C1YLS0"/>
<reference evidence="1" key="3">
    <citation type="submission" date="2020-02" db="EMBL/GenBank/DDBJ databases">
        <authorList>
            <person name="Sarangi A.N."/>
            <person name="Ghosh S."/>
            <person name="Mukherjee M."/>
            <person name="Tripathy S."/>
        </authorList>
    </citation>
    <scope>NUCLEOTIDE SEQUENCE</scope>
    <source>
        <strain evidence="1">BDU141951</strain>
    </source>
</reference>
<dbReference type="InterPro" id="IPR011008">
    <property type="entry name" value="Dimeric_a/b-barrel"/>
</dbReference>